<evidence type="ECO:0000313" key="2">
    <source>
        <dbReference type="Proteomes" id="UP000054709"/>
    </source>
</evidence>
<evidence type="ECO:0008006" key="3">
    <source>
        <dbReference type="Google" id="ProtNLM"/>
    </source>
</evidence>
<accession>A0A0W1B2W4</accession>
<reference evidence="1 2" key="1">
    <citation type="journal article" date="2015" name="Int. Biodeterior. Biodegradation">
        <title>Physiological and genetic screening methods for the isolation of methyl tert-butyl ether-degrading bacteria for bioremediation purposes.</title>
        <authorList>
            <person name="Guisado I.M."/>
            <person name="Purswani J."/>
            <person name="Gonzalez Lopez J."/>
            <person name="Pozo C."/>
        </authorList>
    </citation>
    <scope>NUCLEOTIDE SEQUENCE [LARGE SCALE GENOMIC DNA]</scope>
    <source>
        <strain evidence="1 2">SH7</strain>
    </source>
</reference>
<comment type="caution">
    <text evidence="1">The sequence shown here is derived from an EMBL/GenBank/DDBJ whole genome shotgun (WGS) entry which is preliminary data.</text>
</comment>
<dbReference type="InterPro" id="IPR027417">
    <property type="entry name" value="P-loop_NTPase"/>
</dbReference>
<dbReference type="Proteomes" id="UP000054709">
    <property type="component" value="Unassembled WGS sequence"/>
</dbReference>
<organism evidence="1 2">
    <name type="scientific">Paenibacillus etheri</name>
    <dbReference type="NCBI Taxonomy" id="1306852"/>
    <lineage>
        <taxon>Bacteria</taxon>
        <taxon>Bacillati</taxon>
        <taxon>Bacillota</taxon>
        <taxon>Bacilli</taxon>
        <taxon>Bacillales</taxon>
        <taxon>Paenibacillaceae</taxon>
        <taxon>Paenibacillus</taxon>
    </lineage>
</organism>
<dbReference type="EMBL" id="LCZJ02000016">
    <property type="protein sequence ID" value="KTD87901.1"/>
    <property type="molecule type" value="Genomic_DNA"/>
</dbReference>
<dbReference type="AlphaFoldDB" id="A0A0W1B2W4"/>
<evidence type="ECO:0000313" key="1">
    <source>
        <dbReference type="EMBL" id="KTD87901.1"/>
    </source>
</evidence>
<dbReference type="Gene3D" id="3.40.50.300">
    <property type="entry name" value="P-loop containing nucleotide triphosphate hydrolases"/>
    <property type="match status" value="1"/>
</dbReference>
<proteinExistence type="predicted"/>
<protein>
    <recommendedName>
        <fullName evidence="3">Thymidylate kinase-like domain-containing protein</fullName>
    </recommendedName>
</protein>
<keyword evidence="2" id="KW-1185">Reference proteome</keyword>
<gene>
    <name evidence="1" type="ORF">UQ64_07235</name>
</gene>
<dbReference type="OrthoDB" id="2863968at2"/>
<name>A0A0W1B2W4_9BACL</name>
<sequence>MMRGVIVEGLSTTGKTSVFSAIKRFHSSESYKSEKTIIAISEHYSQVLHSFQGVLRAMDKDEHIQLLNRHVDYLEQQNKWMDSLGHTKTSHGVFYLLERFHLNHRAAFIDSTEIKILEQRLSRLNAQNILLTLSPEAVASRFIESRGEAWKSYVMENHSSVDEACQKFLHNQERLRLCAKESLIPTLEINTDEADWDSYAKQILMKLNEGR</sequence>
<dbReference type="SUPFAM" id="SSF52540">
    <property type="entry name" value="P-loop containing nucleoside triphosphate hydrolases"/>
    <property type="match status" value="1"/>
</dbReference>